<dbReference type="EMBL" id="FWDM01000041">
    <property type="protein sequence ID" value="SLM15990.1"/>
    <property type="molecule type" value="Genomic_DNA"/>
</dbReference>
<evidence type="ECO:0000256" key="2">
    <source>
        <dbReference type="SAM" id="MobiDB-lite"/>
    </source>
</evidence>
<feature type="domain" description="Transposase IS66 central" evidence="3">
    <location>
        <begin position="194"/>
        <end position="480"/>
    </location>
</feature>
<evidence type="ECO:0000259" key="5">
    <source>
        <dbReference type="Pfam" id="PF13007"/>
    </source>
</evidence>
<dbReference type="EMBL" id="FWDM01000041">
    <property type="protein sequence ID" value="SLM15987.1"/>
    <property type="molecule type" value="Genomic_DNA"/>
</dbReference>
<dbReference type="InterPro" id="IPR024463">
    <property type="entry name" value="Transposase_TnpC_homeodom"/>
</dbReference>
<evidence type="ECO:0000313" key="8">
    <source>
        <dbReference type="EMBL" id="SLM15987.1"/>
    </source>
</evidence>
<dbReference type="InterPro" id="IPR004291">
    <property type="entry name" value="Transposase_IS66_central"/>
</dbReference>
<dbReference type="InterPro" id="IPR052344">
    <property type="entry name" value="Transposase-related"/>
</dbReference>
<dbReference type="InterPro" id="IPR024474">
    <property type="entry name" value="Znf_dom_IS66"/>
</dbReference>
<dbReference type="Pfam" id="PF13005">
    <property type="entry name" value="zf-IS66"/>
    <property type="match status" value="1"/>
</dbReference>
<evidence type="ECO:0000259" key="4">
    <source>
        <dbReference type="Pfam" id="PF13005"/>
    </source>
</evidence>
<feature type="compositionally biased region" description="Basic and acidic residues" evidence="2">
    <location>
        <begin position="93"/>
        <end position="103"/>
    </location>
</feature>
<evidence type="ECO:0000256" key="1">
    <source>
        <dbReference type="SAM" id="Coils"/>
    </source>
</evidence>
<dbReference type="Pfam" id="PF13007">
    <property type="entry name" value="LZ_Tnp_IS66"/>
    <property type="match status" value="1"/>
</dbReference>
<evidence type="ECO:0000313" key="7">
    <source>
        <dbReference type="EMBL" id="SLM15205.1"/>
    </source>
</evidence>
<evidence type="ECO:0000259" key="3">
    <source>
        <dbReference type="Pfam" id="PF03050"/>
    </source>
</evidence>
<feature type="domain" description="Transposase TnpC homeodomain" evidence="5">
    <location>
        <begin position="54"/>
        <end position="122"/>
    </location>
</feature>
<evidence type="ECO:0000259" key="6">
    <source>
        <dbReference type="Pfam" id="PF13817"/>
    </source>
</evidence>
<name>A0A3P3XN24_9SPIR</name>
<feature type="domain" description="Transposase IS66 C-terminal" evidence="6">
    <location>
        <begin position="487"/>
        <end position="525"/>
    </location>
</feature>
<dbReference type="Pfam" id="PF03050">
    <property type="entry name" value="DDE_Tnp_IS66"/>
    <property type="match status" value="1"/>
</dbReference>
<feature type="domain" description="Transposase IS66 zinc-finger binding" evidence="4">
    <location>
        <begin position="131"/>
        <end position="170"/>
    </location>
</feature>
<dbReference type="InterPro" id="IPR039552">
    <property type="entry name" value="IS66_C"/>
</dbReference>
<accession>A0A3P3XN24</accession>
<evidence type="ECO:0000313" key="9">
    <source>
        <dbReference type="EMBL" id="SLM15990.1"/>
    </source>
</evidence>
<feature type="coiled-coil region" evidence="1">
    <location>
        <begin position="12"/>
        <end position="60"/>
    </location>
</feature>
<feature type="region of interest" description="Disordered" evidence="2">
    <location>
        <begin position="89"/>
        <end position="113"/>
    </location>
</feature>
<proteinExistence type="predicted"/>
<sequence>METALSELPDDVESLKKLVVEKARRAHELEATSKQLKEENAALQLKLLEVTDKYETLQQKFFGSSSEKRKKEDDNPKQALLFNEAETYAEAPPKPEKSIPVKSHERKVRGRKPLPANLERREFVYELSEAERTCPSCGAVRPEIGQEVREELEFIPARFVVNAHILKKYGPCQCASCSHPIVQAEGPAKLIPGSSFSNTTIAFFLTSKFVDSQPFYRMEGILSRWGIDTSRASLCKVAVSAGRAIGELLDELRKDLAASPVLQMDETVVQVLHEKNRSAQAKSYMWVARGYAEGKPVVFFHYHPSRAKEIVQKFLHGYHGFVQTDGYAGYNEVGFSPGITHVGCLAHVRRKFFEAEQQGSTEASAFLERIAELYHAEKLVRKKFEEGVLTTEEFLAARTKEQGPRLSEMKAWLIAKQGQSPPSLSFGKAVHYALGQWDRIEKYLQHELLTPDNNAVENAIRPFVIGRKNWLFSNTPLGAHASAGIYSMIETAKANGHEPYKYLCYLFNALPKARSLEEKRALLPYKLAPNSY</sequence>
<dbReference type="AlphaFoldDB" id="A0A3P3XN24"/>
<dbReference type="EMBL" id="FWDM01000035">
    <property type="protein sequence ID" value="SLM15205.1"/>
    <property type="molecule type" value="Genomic_DNA"/>
</dbReference>
<keyword evidence="1" id="KW-0175">Coiled coil</keyword>
<protein>
    <submittedName>
        <fullName evidence="9">Transposase</fullName>
    </submittedName>
</protein>
<organism evidence="9">
    <name type="scientific">uncultured spirochete</name>
    <dbReference type="NCBI Taxonomy" id="156406"/>
    <lineage>
        <taxon>Bacteria</taxon>
        <taxon>Pseudomonadati</taxon>
        <taxon>Spirochaetota</taxon>
        <taxon>Spirochaetia</taxon>
        <taxon>Spirochaetales</taxon>
        <taxon>environmental samples</taxon>
    </lineage>
</organism>
<dbReference type="Pfam" id="PF13817">
    <property type="entry name" value="DDE_Tnp_IS66_C"/>
    <property type="match status" value="1"/>
</dbReference>
<gene>
    <name evidence="7" type="ORF">SPIROBIBN47_400013</name>
    <name evidence="8" type="ORF">SPIROBIBN47_90055</name>
    <name evidence="9" type="ORF">SPIROBIBN47_90057</name>
</gene>
<dbReference type="PANTHER" id="PTHR33678:SF1">
    <property type="entry name" value="BLL1576 PROTEIN"/>
    <property type="match status" value="1"/>
</dbReference>
<dbReference type="PANTHER" id="PTHR33678">
    <property type="entry name" value="BLL1576 PROTEIN"/>
    <property type="match status" value="1"/>
</dbReference>
<reference evidence="9" key="1">
    <citation type="submission" date="2017-02" db="EMBL/GenBank/DDBJ databases">
        <authorList>
            <person name="Regsiter A."/>
            <person name="William W."/>
        </authorList>
    </citation>
    <scope>NUCLEOTIDE SEQUENCE</scope>
    <source>
        <strain evidence="9">Bib</strain>
    </source>
</reference>
<dbReference type="NCBIfam" id="NF033517">
    <property type="entry name" value="transpos_IS66"/>
    <property type="match status" value="1"/>
</dbReference>